<evidence type="ECO:0000313" key="2">
    <source>
        <dbReference type="EMBL" id="QCX01565.1"/>
    </source>
</evidence>
<reference evidence="2 3" key="1">
    <citation type="submission" date="2019-05" db="EMBL/GenBank/DDBJ databases">
        <title>Genome sequencing of F202Z8.</title>
        <authorList>
            <person name="Kwon Y.M."/>
        </authorList>
    </citation>
    <scope>NUCLEOTIDE SEQUENCE [LARGE SCALE GENOMIC DNA]</scope>
    <source>
        <strain evidence="2 3">F202Z8</strain>
    </source>
</reference>
<dbReference type="EMBL" id="CP040710">
    <property type="protein sequence ID" value="QCX01565.1"/>
    <property type="molecule type" value="Genomic_DNA"/>
</dbReference>
<dbReference type="RefSeq" id="WP_138853902.1">
    <property type="nucleotide sequence ID" value="NZ_CP040710.1"/>
</dbReference>
<keyword evidence="3" id="KW-1185">Reference proteome</keyword>
<evidence type="ECO:0000313" key="3">
    <source>
        <dbReference type="Proteomes" id="UP000310017"/>
    </source>
</evidence>
<keyword evidence="1" id="KW-0732">Signal</keyword>
<sequence>MKTIKHNYILLIIVAFSLTACQKEDSVNVNQDRIFAAYELFYDQNEDLTTAKAVFTFGNRTGTRLTLSEGSSVNFDGKQMTYDELTGAYLSEMAGYKASGTFVFEDLDTGVFTNSVELNPISFDANVPDTIDSTVSYEIGWEGDPVMSNRSTVAATVVPNNTEQTKVFLQTSMGAENVTLTTNKLQEIDPQPGNILLERGTEYDLSEKSSAGGVITARYRTNAKSITIE</sequence>
<dbReference type="KEGG" id="asag:FGM00_16150"/>
<dbReference type="AlphaFoldDB" id="A0A5B7SS39"/>
<proteinExistence type="predicted"/>
<dbReference type="PROSITE" id="PS51257">
    <property type="entry name" value="PROKAR_LIPOPROTEIN"/>
    <property type="match status" value="1"/>
</dbReference>
<accession>A0A5B7SS39</accession>
<evidence type="ECO:0000256" key="1">
    <source>
        <dbReference type="SAM" id="SignalP"/>
    </source>
</evidence>
<dbReference type="OrthoDB" id="1467318at2"/>
<dbReference type="Proteomes" id="UP000310017">
    <property type="component" value="Chromosome"/>
</dbReference>
<gene>
    <name evidence="2" type="ORF">FGM00_16150</name>
</gene>
<name>A0A5B7SS39_9FLAO</name>
<feature type="chain" id="PRO_5022755135" evidence="1">
    <location>
        <begin position="21"/>
        <end position="229"/>
    </location>
</feature>
<feature type="signal peptide" evidence="1">
    <location>
        <begin position="1"/>
        <end position="20"/>
    </location>
</feature>
<organism evidence="2 3">
    <name type="scientific">Aggregatimonas sangjinii</name>
    <dbReference type="NCBI Taxonomy" id="2583587"/>
    <lineage>
        <taxon>Bacteria</taxon>
        <taxon>Pseudomonadati</taxon>
        <taxon>Bacteroidota</taxon>
        <taxon>Flavobacteriia</taxon>
        <taxon>Flavobacteriales</taxon>
        <taxon>Flavobacteriaceae</taxon>
        <taxon>Aggregatimonas</taxon>
    </lineage>
</organism>
<protein>
    <submittedName>
        <fullName evidence="2">Uncharacterized protein</fullName>
    </submittedName>
</protein>